<dbReference type="EMBL" id="OZ035826">
    <property type="protein sequence ID" value="CAL1604936.1"/>
    <property type="molecule type" value="Genomic_DNA"/>
</dbReference>
<dbReference type="Proteomes" id="UP001497482">
    <property type="component" value="Chromosome 4"/>
</dbReference>
<sequence>MSAALTSPGLSDLGAQHGCHRWSRSSPLNMISIQAPHPPSLLSAADLSVCGEEGVCRRRFWTGGLVQKEARFFLHRLSNWEESKAKGWGR</sequence>
<reference evidence="1 2" key="1">
    <citation type="submission" date="2024-04" db="EMBL/GenBank/DDBJ databases">
        <authorList>
            <person name="Waldvogel A.-M."/>
            <person name="Schoenle A."/>
        </authorList>
    </citation>
    <scope>NUCLEOTIDE SEQUENCE [LARGE SCALE GENOMIC DNA]</scope>
</reference>
<accession>A0AAV2LS47</accession>
<protein>
    <submittedName>
        <fullName evidence="1">Uncharacterized protein</fullName>
    </submittedName>
</protein>
<name>A0AAV2LS47_KNICA</name>
<organism evidence="1 2">
    <name type="scientific">Knipowitschia caucasica</name>
    <name type="common">Caucasian dwarf goby</name>
    <name type="synonym">Pomatoschistus caucasicus</name>
    <dbReference type="NCBI Taxonomy" id="637954"/>
    <lineage>
        <taxon>Eukaryota</taxon>
        <taxon>Metazoa</taxon>
        <taxon>Chordata</taxon>
        <taxon>Craniata</taxon>
        <taxon>Vertebrata</taxon>
        <taxon>Euteleostomi</taxon>
        <taxon>Actinopterygii</taxon>
        <taxon>Neopterygii</taxon>
        <taxon>Teleostei</taxon>
        <taxon>Neoteleostei</taxon>
        <taxon>Acanthomorphata</taxon>
        <taxon>Gobiaria</taxon>
        <taxon>Gobiiformes</taxon>
        <taxon>Gobioidei</taxon>
        <taxon>Gobiidae</taxon>
        <taxon>Gobiinae</taxon>
        <taxon>Knipowitschia</taxon>
    </lineage>
</organism>
<keyword evidence="2" id="KW-1185">Reference proteome</keyword>
<dbReference type="AlphaFoldDB" id="A0AAV2LS47"/>
<gene>
    <name evidence="1" type="ORF">KC01_LOCUS32363</name>
</gene>
<proteinExistence type="predicted"/>
<evidence type="ECO:0000313" key="1">
    <source>
        <dbReference type="EMBL" id="CAL1604936.1"/>
    </source>
</evidence>
<evidence type="ECO:0000313" key="2">
    <source>
        <dbReference type="Proteomes" id="UP001497482"/>
    </source>
</evidence>